<dbReference type="GO" id="GO:0003700">
    <property type="term" value="F:DNA-binding transcription factor activity"/>
    <property type="evidence" value="ECO:0007669"/>
    <property type="project" value="TreeGrafter"/>
</dbReference>
<dbReference type="InterPro" id="IPR041490">
    <property type="entry name" value="KstR2_TetR_C"/>
</dbReference>
<evidence type="ECO:0000313" key="6">
    <source>
        <dbReference type="Proteomes" id="UP000196581"/>
    </source>
</evidence>
<dbReference type="InterPro" id="IPR036271">
    <property type="entry name" value="Tet_transcr_reg_TetR-rel_C_sf"/>
</dbReference>
<dbReference type="PROSITE" id="PS50977">
    <property type="entry name" value="HTH_TETR_2"/>
    <property type="match status" value="1"/>
</dbReference>
<dbReference type="InterPro" id="IPR001647">
    <property type="entry name" value="HTH_TetR"/>
</dbReference>
<dbReference type="Pfam" id="PF00440">
    <property type="entry name" value="TetR_N"/>
    <property type="match status" value="1"/>
</dbReference>
<dbReference type="InterPro" id="IPR009057">
    <property type="entry name" value="Homeodomain-like_sf"/>
</dbReference>
<dbReference type="PRINTS" id="PR00455">
    <property type="entry name" value="HTHTETR"/>
</dbReference>
<dbReference type="SUPFAM" id="SSF48498">
    <property type="entry name" value="Tetracyclin repressor-like, C-terminal domain"/>
    <property type="match status" value="1"/>
</dbReference>
<sequence length="210" mass="23105">MGESANAAASSAKEQTMARTRSTRDAILDAAVDRFERLGYHGTTMRDIARGADLTVASIYSHFPSKQQMLQDIMVRVLSDGLALTRSAVLRAGRRPDEQLSALMHAWLLFHTERRAEALVGASEIRSLDPHGRRLIVALRDEQEAMFRDVVMRGVEDGGFATPYPADAVRALIAMGTSVPSWYCPDGELTPEQMAQRYVRLAAATVESGR</sequence>
<dbReference type="Gene3D" id="1.10.357.10">
    <property type="entry name" value="Tetracycline Repressor, domain 2"/>
    <property type="match status" value="1"/>
</dbReference>
<evidence type="ECO:0000256" key="2">
    <source>
        <dbReference type="PROSITE-ProRule" id="PRU00335"/>
    </source>
</evidence>
<evidence type="ECO:0000259" key="4">
    <source>
        <dbReference type="PROSITE" id="PS50977"/>
    </source>
</evidence>
<accession>A0A1X6WTY5</accession>
<evidence type="ECO:0000256" key="1">
    <source>
        <dbReference type="ARBA" id="ARBA00023125"/>
    </source>
</evidence>
<dbReference type="PROSITE" id="PS01081">
    <property type="entry name" value="HTH_TETR_1"/>
    <property type="match status" value="1"/>
</dbReference>
<dbReference type="Pfam" id="PF17932">
    <property type="entry name" value="TetR_C_24"/>
    <property type="match status" value="1"/>
</dbReference>
<dbReference type="GO" id="GO:0000976">
    <property type="term" value="F:transcription cis-regulatory region binding"/>
    <property type="evidence" value="ECO:0007669"/>
    <property type="project" value="TreeGrafter"/>
</dbReference>
<dbReference type="InterPro" id="IPR050109">
    <property type="entry name" value="HTH-type_TetR-like_transc_reg"/>
</dbReference>
<dbReference type="PANTHER" id="PTHR30055">
    <property type="entry name" value="HTH-TYPE TRANSCRIPTIONAL REGULATOR RUTR"/>
    <property type="match status" value="1"/>
</dbReference>
<dbReference type="SUPFAM" id="SSF46689">
    <property type="entry name" value="Homeodomain-like"/>
    <property type="match status" value="1"/>
</dbReference>
<gene>
    <name evidence="5" type="ORF">FM105_00540</name>
</gene>
<evidence type="ECO:0000313" key="5">
    <source>
        <dbReference type="EMBL" id="SLM88554.1"/>
    </source>
</evidence>
<organism evidence="5 6">
    <name type="scientific">Brevibacterium yomogidense</name>
    <dbReference type="NCBI Taxonomy" id="946573"/>
    <lineage>
        <taxon>Bacteria</taxon>
        <taxon>Bacillati</taxon>
        <taxon>Actinomycetota</taxon>
        <taxon>Actinomycetes</taxon>
        <taxon>Micrococcales</taxon>
        <taxon>Brevibacteriaceae</taxon>
        <taxon>Brevibacterium</taxon>
    </lineage>
</organism>
<feature type="compositionally biased region" description="Low complexity" evidence="3">
    <location>
        <begin position="1"/>
        <end position="12"/>
    </location>
</feature>
<protein>
    <submittedName>
        <fullName evidence="5">Transcriptional regulator, TetR family</fullName>
    </submittedName>
</protein>
<feature type="domain" description="HTH tetR-type" evidence="4">
    <location>
        <begin position="21"/>
        <end position="81"/>
    </location>
</feature>
<evidence type="ECO:0000256" key="3">
    <source>
        <dbReference type="SAM" id="MobiDB-lite"/>
    </source>
</evidence>
<name>A0A1X6WTY5_9MICO</name>
<dbReference type="AlphaFoldDB" id="A0A1X6WTY5"/>
<dbReference type="InterPro" id="IPR023772">
    <property type="entry name" value="DNA-bd_HTH_TetR-type_CS"/>
</dbReference>
<keyword evidence="1 2" id="KW-0238">DNA-binding</keyword>
<proteinExistence type="predicted"/>
<dbReference type="Proteomes" id="UP000196581">
    <property type="component" value="Unassembled WGS sequence"/>
</dbReference>
<dbReference type="EMBL" id="FWFF01000001">
    <property type="protein sequence ID" value="SLM88554.1"/>
    <property type="molecule type" value="Genomic_DNA"/>
</dbReference>
<reference evidence="6" key="1">
    <citation type="submission" date="2017-02" db="EMBL/GenBank/DDBJ databases">
        <authorList>
            <person name="Dridi B."/>
        </authorList>
    </citation>
    <scope>NUCLEOTIDE SEQUENCE [LARGE SCALE GENOMIC DNA]</scope>
    <source>
        <strain evidence="6">B Co 03.10</strain>
    </source>
</reference>
<dbReference type="PANTHER" id="PTHR30055:SF237">
    <property type="entry name" value="TRANSCRIPTIONAL REPRESSOR MCE3R"/>
    <property type="match status" value="1"/>
</dbReference>
<keyword evidence="6" id="KW-1185">Reference proteome</keyword>
<feature type="region of interest" description="Disordered" evidence="3">
    <location>
        <begin position="1"/>
        <end position="21"/>
    </location>
</feature>
<feature type="DNA-binding region" description="H-T-H motif" evidence="2">
    <location>
        <begin position="44"/>
        <end position="63"/>
    </location>
</feature>